<comment type="caution">
    <text evidence="2">The sequence shown here is derived from an EMBL/GenBank/DDBJ whole genome shotgun (WGS) entry which is preliminary data.</text>
</comment>
<keyword evidence="1" id="KW-0472">Membrane</keyword>
<dbReference type="AlphaFoldDB" id="A0A9P9F7E1"/>
<dbReference type="Proteomes" id="UP000717696">
    <property type="component" value="Unassembled WGS sequence"/>
</dbReference>
<reference evidence="2" key="1">
    <citation type="journal article" date="2021" name="Nat. Commun.">
        <title>Genetic determinants of endophytism in the Arabidopsis root mycobiome.</title>
        <authorList>
            <person name="Mesny F."/>
            <person name="Miyauchi S."/>
            <person name="Thiergart T."/>
            <person name="Pickel B."/>
            <person name="Atanasova L."/>
            <person name="Karlsson M."/>
            <person name="Huettel B."/>
            <person name="Barry K.W."/>
            <person name="Haridas S."/>
            <person name="Chen C."/>
            <person name="Bauer D."/>
            <person name="Andreopoulos W."/>
            <person name="Pangilinan J."/>
            <person name="LaButti K."/>
            <person name="Riley R."/>
            <person name="Lipzen A."/>
            <person name="Clum A."/>
            <person name="Drula E."/>
            <person name="Henrissat B."/>
            <person name="Kohler A."/>
            <person name="Grigoriev I.V."/>
            <person name="Martin F.M."/>
            <person name="Hacquard S."/>
        </authorList>
    </citation>
    <scope>NUCLEOTIDE SEQUENCE</scope>
    <source>
        <strain evidence="2">MPI-CAGE-AT-0021</strain>
    </source>
</reference>
<evidence type="ECO:0000313" key="3">
    <source>
        <dbReference type="Proteomes" id="UP000717696"/>
    </source>
</evidence>
<evidence type="ECO:0000256" key="1">
    <source>
        <dbReference type="SAM" id="Phobius"/>
    </source>
</evidence>
<keyword evidence="3" id="KW-1185">Reference proteome</keyword>
<protein>
    <submittedName>
        <fullName evidence="2">Uncharacterized protein</fullName>
    </submittedName>
</protein>
<feature type="transmembrane region" description="Helical" evidence="1">
    <location>
        <begin position="21"/>
        <end position="39"/>
    </location>
</feature>
<dbReference type="EMBL" id="JAGMUU010000004">
    <property type="protein sequence ID" value="KAH7154940.1"/>
    <property type="molecule type" value="Genomic_DNA"/>
</dbReference>
<proteinExistence type="predicted"/>
<keyword evidence="1" id="KW-1133">Transmembrane helix</keyword>
<keyword evidence="1" id="KW-0812">Transmembrane</keyword>
<accession>A0A9P9F7E1</accession>
<evidence type="ECO:0000313" key="2">
    <source>
        <dbReference type="EMBL" id="KAH7154940.1"/>
    </source>
</evidence>
<gene>
    <name evidence="2" type="ORF">B0J13DRAFT_544372</name>
</gene>
<name>A0A9P9F7E1_9HYPO</name>
<sequence>MSVPQITVPRWTHKPIHWQGTLAYAIITLGTPSVVFAIIDMSASCLSHPDMCVVLSTPFVINQFSPPSQRLTLRSCLLGVTSHTVVHPPS</sequence>
<organism evidence="2 3">
    <name type="scientific">Dactylonectria estremocensis</name>
    <dbReference type="NCBI Taxonomy" id="1079267"/>
    <lineage>
        <taxon>Eukaryota</taxon>
        <taxon>Fungi</taxon>
        <taxon>Dikarya</taxon>
        <taxon>Ascomycota</taxon>
        <taxon>Pezizomycotina</taxon>
        <taxon>Sordariomycetes</taxon>
        <taxon>Hypocreomycetidae</taxon>
        <taxon>Hypocreales</taxon>
        <taxon>Nectriaceae</taxon>
        <taxon>Dactylonectria</taxon>
    </lineage>
</organism>